<dbReference type="AlphaFoldDB" id="A0A4U5X237"/>
<gene>
    <name evidence="1" type="ORF">E4U92_15930</name>
</gene>
<evidence type="ECO:0000313" key="2">
    <source>
        <dbReference type="Proteomes" id="UP000308632"/>
    </source>
</evidence>
<proteinExistence type="predicted"/>
<protein>
    <submittedName>
        <fullName evidence="1">Uncharacterized protein</fullName>
    </submittedName>
</protein>
<evidence type="ECO:0000313" key="1">
    <source>
        <dbReference type="EMBL" id="TKT09065.1"/>
    </source>
</evidence>
<reference evidence="1 2" key="1">
    <citation type="submission" date="2019-04" db="EMBL/GenBank/DDBJ databases">
        <title>Streptomyces lasaliensis sp.nov., an Actinomycete isolated from soil which produces the polyether antibiotic lasalocid.</title>
        <authorList>
            <person name="Erwin G."/>
            <person name="Haber C."/>
        </authorList>
    </citation>
    <scope>NUCLEOTIDE SEQUENCE [LARGE SCALE GENOMIC DNA]</scope>
    <source>
        <strain evidence="1 2">DSM 40089</strain>
    </source>
</reference>
<name>A0A4U5X237_STRGB</name>
<sequence>MTDVQTSRTAHRDRAHGGGPDLLGIYLNDHLMGATAGVERVHRLARTARGTDLGAALEPVAAEFAEDRAALLAIMRDLDVPVRRHKVVAGWAAEKAGLLKTNGRLVRRSPLSTVLELEVLRAAVEGKAAGWQVLRRLAESDARLDAHRLDTLLGRAARQRETLEEWRVRRAVEVFG</sequence>
<comment type="caution">
    <text evidence="1">The sequence shown here is derived from an EMBL/GenBank/DDBJ whole genome shotgun (WGS) entry which is preliminary data.</text>
</comment>
<organism evidence="1 2">
    <name type="scientific">Streptomyces galbus</name>
    <dbReference type="NCBI Taxonomy" id="33898"/>
    <lineage>
        <taxon>Bacteria</taxon>
        <taxon>Bacillati</taxon>
        <taxon>Actinomycetota</taxon>
        <taxon>Actinomycetes</taxon>
        <taxon>Kitasatosporales</taxon>
        <taxon>Streptomycetaceae</taxon>
        <taxon>Streptomyces</taxon>
    </lineage>
</organism>
<dbReference type="EMBL" id="SZPR01000012">
    <property type="protein sequence ID" value="TKT09065.1"/>
    <property type="molecule type" value="Genomic_DNA"/>
</dbReference>
<dbReference type="RefSeq" id="WP_137301017.1">
    <property type="nucleotide sequence ID" value="NZ_BMVD01000001.1"/>
</dbReference>
<dbReference type="Proteomes" id="UP000308632">
    <property type="component" value="Unassembled WGS sequence"/>
</dbReference>
<accession>A0A4U5X237</accession>